<organism evidence="2 3">
    <name type="scientific">Streptomyces capitiformicae</name>
    <dbReference type="NCBI Taxonomy" id="2014920"/>
    <lineage>
        <taxon>Bacteria</taxon>
        <taxon>Bacillati</taxon>
        <taxon>Actinomycetota</taxon>
        <taxon>Actinomycetes</taxon>
        <taxon>Kitasatosporales</taxon>
        <taxon>Streptomycetaceae</taxon>
        <taxon>Streptomyces</taxon>
    </lineage>
</organism>
<dbReference type="AlphaFoldDB" id="A0A918Z637"/>
<comment type="caution">
    <text evidence="2">The sequence shown here is derived from an EMBL/GenBank/DDBJ whole genome shotgun (WGS) entry which is preliminary data.</text>
</comment>
<feature type="region of interest" description="Disordered" evidence="1">
    <location>
        <begin position="79"/>
        <end position="98"/>
    </location>
</feature>
<evidence type="ECO:0000313" key="3">
    <source>
        <dbReference type="Proteomes" id="UP000603227"/>
    </source>
</evidence>
<reference evidence="2" key="1">
    <citation type="journal article" date="2014" name="Int. J. Syst. Evol. Microbiol.">
        <title>Complete genome sequence of Corynebacterium casei LMG S-19264T (=DSM 44701T), isolated from a smear-ripened cheese.</title>
        <authorList>
            <consortium name="US DOE Joint Genome Institute (JGI-PGF)"/>
            <person name="Walter F."/>
            <person name="Albersmeier A."/>
            <person name="Kalinowski J."/>
            <person name="Ruckert C."/>
        </authorList>
    </citation>
    <scope>NUCLEOTIDE SEQUENCE</scope>
    <source>
        <strain evidence="2">CGMCC 4.7403</strain>
    </source>
</reference>
<evidence type="ECO:0000313" key="2">
    <source>
        <dbReference type="EMBL" id="GHE39057.1"/>
    </source>
</evidence>
<name>A0A918Z637_9ACTN</name>
<sequence length="283" mass="31208">MNARNRPAPRKPQTFALPDHLPGETEYRVFITHLTTCADCGYGRARCEKATGLWRAYRRTLRTPLASNRPADLQVADQPLPESEHEPDAPESAITPDGDRDLSVERWLLSAAENSDRARVDWRESGLALMRCGTIIAAIRMSHDLIHAAAGTHDAYKIDAFLREVLPGGGVFVDTARNLYFVLVQHSVGRRNEWVDNPYEQAKFLGDGSFLGVPSVRLKTRGAGRAYWCAPVEKAGEFVSQEAMSQLLAISRWRLASGSCGSAALSLVSLPQRRRAGASQVEP</sequence>
<keyword evidence="3" id="KW-1185">Reference proteome</keyword>
<reference evidence="2" key="2">
    <citation type="submission" date="2020-09" db="EMBL/GenBank/DDBJ databases">
        <authorList>
            <person name="Sun Q."/>
            <person name="Zhou Y."/>
        </authorList>
    </citation>
    <scope>NUCLEOTIDE SEQUENCE</scope>
    <source>
        <strain evidence="2">CGMCC 4.7403</strain>
    </source>
</reference>
<gene>
    <name evidence="2" type="ORF">GCM10017771_57690</name>
</gene>
<evidence type="ECO:0000256" key="1">
    <source>
        <dbReference type="SAM" id="MobiDB-lite"/>
    </source>
</evidence>
<protein>
    <submittedName>
        <fullName evidence="2">Uncharacterized protein</fullName>
    </submittedName>
</protein>
<proteinExistence type="predicted"/>
<dbReference type="EMBL" id="BNAT01000023">
    <property type="protein sequence ID" value="GHE39057.1"/>
    <property type="molecule type" value="Genomic_DNA"/>
</dbReference>
<dbReference type="Proteomes" id="UP000603227">
    <property type="component" value="Unassembled WGS sequence"/>
</dbReference>
<accession>A0A918Z637</accession>
<dbReference type="RefSeq" id="WP_189785379.1">
    <property type="nucleotide sequence ID" value="NZ_BNAT01000023.1"/>
</dbReference>